<protein>
    <recommendedName>
        <fullName evidence="3">Superoxide dismutase [Cu-Zn]</fullName>
        <ecNumber evidence="3">1.15.1.1</ecNumber>
    </recommendedName>
</protein>
<comment type="caution">
    <text evidence="6">The sequence shown here is derived from an EMBL/GenBank/DDBJ whole genome shotgun (WGS) entry which is preliminary data.</text>
</comment>
<comment type="similarity">
    <text evidence="1 3">Belongs to the Cu-Zn superoxide dismutase family.</text>
</comment>
<dbReference type="PROSITE" id="PS00332">
    <property type="entry name" value="SOD_CU_ZN_2"/>
    <property type="match status" value="1"/>
</dbReference>
<feature type="region of interest" description="Disordered" evidence="4">
    <location>
        <begin position="28"/>
        <end position="86"/>
    </location>
</feature>
<dbReference type="EC" id="1.15.1.1" evidence="3"/>
<name>A0ABP6I7G7_9ACTN</name>
<gene>
    <name evidence="6" type="ORF">GCM10010517_07240</name>
</gene>
<feature type="domain" description="Superoxide dismutase copper/zinc binding" evidence="5">
    <location>
        <begin position="92"/>
        <end position="235"/>
    </location>
</feature>
<comment type="catalytic activity">
    <reaction evidence="3">
        <text>2 superoxide + 2 H(+) = H2O2 + O2</text>
        <dbReference type="Rhea" id="RHEA:20696"/>
        <dbReference type="ChEBI" id="CHEBI:15378"/>
        <dbReference type="ChEBI" id="CHEBI:15379"/>
        <dbReference type="ChEBI" id="CHEBI:16240"/>
        <dbReference type="ChEBI" id="CHEBI:18421"/>
        <dbReference type="EC" id="1.15.1.1"/>
    </reaction>
</comment>
<evidence type="ECO:0000256" key="2">
    <source>
        <dbReference type="ARBA" id="ARBA00024900"/>
    </source>
</evidence>
<proteinExistence type="inferred from homology"/>
<dbReference type="InterPro" id="IPR018152">
    <property type="entry name" value="SOD_Cu/Zn_BS"/>
</dbReference>
<keyword evidence="3" id="KW-0186">Copper</keyword>
<dbReference type="InterPro" id="IPR036423">
    <property type="entry name" value="SOD-like_Cu/Zn_dom_sf"/>
</dbReference>
<evidence type="ECO:0000313" key="7">
    <source>
        <dbReference type="Proteomes" id="UP001500831"/>
    </source>
</evidence>
<sequence length="238" mass="24518">MTLRTTRLGLVIVLGALGTGMAGGPIISAEATPGRSGSPAPAGTPSPAGTPTPPATPSPPGSPGPAETRNPPGASGPRARAVIKNAEGEEVGRLRVRSLEEGRTRVAVVVRDLPPGYHGFHIHAKGVCDPRATDPKTGSPFHSAGDHFSLRPEDHPAHSGDLPDLLVNEDGTGRIVAVTDRFTVEQLLDGDGSSIVIHALPDNQANIPERYGEDGPDETTRKTGDSGGRIACGVITER</sequence>
<reference evidence="7" key="1">
    <citation type="journal article" date="2019" name="Int. J. Syst. Evol. Microbiol.">
        <title>The Global Catalogue of Microorganisms (GCM) 10K type strain sequencing project: providing services to taxonomists for standard genome sequencing and annotation.</title>
        <authorList>
            <consortium name="The Broad Institute Genomics Platform"/>
            <consortium name="The Broad Institute Genome Sequencing Center for Infectious Disease"/>
            <person name="Wu L."/>
            <person name="Ma J."/>
        </authorList>
    </citation>
    <scope>NUCLEOTIDE SEQUENCE [LARGE SCALE GENOMIC DNA]</scope>
    <source>
        <strain evidence="7">JCM 6242</strain>
    </source>
</reference>
<comment type="function">
    <text evidence="2">Destroys radicals which are normally produced within the cells and which are toxic to biological systems. May play a role in favoring mycobacterial survival in phagocytes.</text>
</comment>
<accession>A0ABP6I7G7</accession>
<organism evidence="6 7">
    <name type="scientific">Streptosporangium fragile</name>
    <dbReference type="NCBI Taxonomy" id="46186"/>
    <lineage>
        <taxon>Bacteria</taxon>
        <taxon>Bacillati</taxon>
        <taxon>Actinomycetota</taxon>
        <taxon>Actinomycetes</taxon>
        <taxon>Streptosporangiales</taxon>
        <taxon>Streptosporangiaceae</taxon>
        <taxon>Streptosporangium</taxon>
    </lineage>
</organism>
<evidence type="ECO:0000313" key="6">
    <source>
        <dbReference type="EMBL" id="GAA2849822.1"/>
    </source>
</evidence>
<dbReference type="EMBL" id="BAAAVI010000003">
    <property type="protein sequence ID" value="GAA2849822.1"/>
    <property type="molecule type" value="Genomic_DNA"/>
</dbReference>
<comment type="cofactor">
    <cofactor evidence="3">
        <name>Cu cation</name>
        <dbReference type="ChEBI" id="CHEBI:23378"/>
    </cofactor>
    <text evidence="3">Binds 1 copper ion per subunit.</text>
</comment>
<dbReference type="PANTHER" id="PTHR10003">
    <property type="entry name" value="SUPEROXIDE DISMUTASE CU-ZN -RELATED"/>
    <property type="match status" value="1"/>
</dbReference>
<comment type="cofactor">
    <cofactor evidence="3">
        <name>Zn(2+)</name>
        <dbReference type="ChEBI" id="CHEBI:29105"/>
    </cofactor>
    <text evidence="3">Binds 1 zinc ion per subunit.</text>
</comment>
<keyword evidence="3" id="KW-0479">Metal-binding</keyword>
<keyword evidence="3" id="KW-0862">Zinc</keyword>
<evidence type="ECO:0000256" key="4">
    <source>
        <dbReference type="SAM" id="MobiDB-lite"/>
    </source>
</evidence>
<dbReference type="RefSeq" id="WP_344967769.1">
    <property type="nucleotide sequence ID" value="NZ_BAAAVI010000003.1"/>
</dbReference>
<dbReference type="Pfam" id="PF00080">
    <property type="entry name" value="Sod_Cu"/>
    <property type="match status" value="1"/>
</dbReference>
<dbReference type="Gene3D" id="2.60.40.200">
    <property type="entry name" value="Superoxide dismutase, copper/zinc binding domain"/>
    <property type="match status" value="1"/>
</dbReference>
<keyword evidence="3" id="KW-0560">Oxidoreductase</keyword>
<dbReference type="InterPro" id="IPR024134">
    <property type="entry name" value="SOD_Cu/Zn_/chaperone"/>
</dbReference>
<dbReference type="SUPFAM" id="SSF49329">
    <property type="entry name" value="Cu,Zn superoxide dismutase-like"/>
    <property type="match status" value="1"/>
</dbReference>
<evidence type="ECO:0000259" key="5">
    <source>
        <dbReference type="Pfam" id="PF00080"/>
    </source>
</evidence>
<feature type="region of interest" description="Disordered" evidence="4">
    <location>
        <begin position="206"/>
        <end position="228"/>
    </location>
</feature>
<dbReference type="CDD" id="cd00305">
    <property type="entry name" value="Cu-Zn_Superoxide_Dismutase"/>
    <property type="match status" value="1"/>
</dbReference>
<feature type="compositionally biased region" description="Pro residues" evidence="4">
    <location>
        <begin position="42"/>
        <end position="63"/>
    </location>
</feature>
<feature type="compositionally biased region" description="Basic and acidic residues" evidence="4">
    <location>
        <begin position="210"/>
        <end position="224"/>
    </location>
</feature>
<dbReference type="Proteomes" id="UP001500831">
    <property type="component" value="Unassembled WGS sequence"/>
</dbReference>
<feature type="compositionally biased region" description="Low complexity" evidence="4">
    <location>
        <begin position="31"/>
        <end position="41"/>
    </location>
</feature>
<evidence type="ECO:0000256" key="1">
    <source>
        <dbReference type="ARBA" id="ARBA00010457"/>
    </source>
</evidence>
<keyword evidence="7" id="KW-1185">Reference proteome</keyword>
<evidence type="ECO:0000256" key="3">
    <source>
        <dbReference type="RuleBase" id="RU000393"/>
    </source>
</evidence>
<dbReference type="InterPro" id="IPR001424">
    <property type="entry name" value="SOD_Cu_Zn_dom"/>
</dbReference>